<protein>
    <submittedName>
        <fullName evidence="4">Patatin/Phospholipase A2-related protein</fullName>
    </submittedName>
    <submittedName>
        <fullName evidence="5">Protein teg</fullName>
    </submittedName>
</protein>
<feature type="domain" description="PNPLA" evidence="3">
    <location>
        <begin position="7"/>
        <end position="180"/>
    </location>
</feature>
<dbReference type="PROSITE" id="PS51635">
    <property type="entry name" value="PNPLA"/>
    <property type="match status" value="1"/>
</dbReference>
<dbReference type="InterPro" id="IPR047156">
    <property type="entry name" value="Teg/CotR/CapV-like"/>
</dbReference>
<gene>
    <name evidence="5" type="ORF">DEACI_1109</name>
    <name evidence="4" type="ORF">DEACI_1179</name>
</gene>
<reference evidence="4" key="2">
    <citation type="submission" date="2020-01" db="EMBL/GenBank/DDBJ databases">
        <authorList>
            <person name="Hornung B."/>
        </authorList>
    </citation>
    <scope>NUCLEOTIDE SEQUENCE</scope>
    <source>
        <strain evidence="4">PacBioINE</strain>
    </source>
</reference>
<dbReference type="PANTHER" id="PTHR24138">
    <property type="entry name" value="INTRACELLLAR PHOSPHOLIPASE A FAMILY"/>
    <property type="match status" value="1"/>
</dbReference>
<feature type="short sequence motif" description="GXSXG" evidence="2">
    <location>
        <begin position="42"/>
        <end position="46"/>
    </location>
</feature>
<proteinExistence type="predicted"/>
<keyword evidence="2" id="KW-0378">Hydrolase</keyword>
<dbReference type="Proteomes" id="UP001071230">
    <property type="component" value="Unassembled WGS sequence"/>
</dbReference>
<keyword evidence="6" id="KW-1185">Reference proteome</keyword>
<evidence type="ECO:0000313" key="4">
    <source>
        <dbReference type="EMBL" id="CAA7600526.1"/>
    </source>
</evidence>
<accession>A0A8S0XAY1</accession>
<dbReference type="GO" id="GO:0016042">
    <property type="term" value="P:lipid catabolic process"/>
    <property type="evidence" value="ECO:0007669"/>
    <property type="project" value="UniProtKB-UniRule"/>
</dbReference>
<keyword evidence="2" id="KW-0442">Lipid degradation</keyword>
<dbReference type="Proteomes" id="UP000836597">
    <property type="component" value="Chromosome"/>
</dbReference>
<dbReference type="Pfam" id="PF01734">
    <property type="entry name" value="Patatin"/>
    <property type="match status" value="1"/>
</dbReference>
<organism evidence="4">
    <name type="scientific">Acididesulfobacillus acetoxydans</name>
    <dbReference type="NCBI Taxonomy" id="1561005"/>
    <lineage>
        <taxon>Bacteria</taxon>
        <taxon>Bacillati</taxon>
        <taxon>Bacillota</taxon>
        <taxon>Clostridia</taxon>
        <taxon>Eubacteriales</taxon>
        <taxon>Peptococcaceae</taxon>
        <taxon>Acididesulfobacillus</taxon>
    </lineage>
</organism>
<evidence type="ECO:0000259" key="3">
    <source>
        <dbReference type="PROSITE" id="PS51635"/>
    </source>
</evidence>
<sequence>MGKYRILALDGGGIRGALTAVLLTRLQEEIPGLLDGVELLAGTSTGAIIALGLAYGVSPSALKDLYLEEGKRIFAPKHWGLCRPKYDAEGLHKALERVFPQDLSLQDLRVRVLVPAFSLNDVRTGTWRPAFFHNFPGSSTRQEKVLDVALASSAAPVYFPSHQGYIDGGVVAGNPSTAAIAEAIHEERGRQQLKDLCLLSLGTGVNPEKIVADTSRWGLLAWMFHRPPVLPLLEILLNGVGEVDDYMSAQLLKERYFRLNPRLSEPVALDDAGKIPGLIKRGRTENLGPVLNWLEDVWLD</sequence>
<dbReference type="AlphaFoldDB" id="A0A8S0XAY1"/>
<name>A0A8S0XAY1_9FIRM</name>
<feature type="active site" description="Nucleophile" evidence="2">
    <location>
        <position position="44"/>
    </location>
</feature>
<feature type="active site" description="Proton acceptor" evidence="2">
    <location>
        <position position="167"/>
    </location>
</feature>
<dbReference type="InterPro" id="IPR002641">
    <property type="entry name" value="PNPLA_dom"/>
</dbReference>
<dbReference type="InterPro" id="IPR016035">
    <property type="entry name" value="Acyl_Trfase/lysoPLipase"/>
</dbReference>
<dbReference type="Gene3D" id="3.40.1090.10">
    <property type="entry name" value="Cytosolic phospholipase A2 catalytic domain"/>
    <property type="match status" value="1"/>
</dbReference>
<keyword evidence="1 2" id="KW-0443">Lipid metabolism</keyword>
<evidence type="ECO:0000256" key="2">
    <source>
        <dbReference type="PROSITE-ProRule" id="PRU01161"/>
    </source>
</evidence>
<evidence type="ECO:0000313" key="5">
    <source>
        <dbReference type="EMBL" id="CEJ06660.1"/>
    </source>
</evidence>
<dbReference type="SUPFAM" id="SSF52151">
    <property type="entry name" value="FabD/lysophospholipase-like"/>
    <property type="match status" value="1"/>
</dbReference>
<feature type="short sequence motif" description="DGA/G" evidence="2">
    <location>
        <begin position="167"/>
        <end position="169"/>
    </location>
</feature>
<evidence type="ECO:0000313" key="6">
    <source>
        <dbReference type="Proteomes" id="UP001071230"/>
    </source>
</evidence>
<evidence type="ECO:0000256" key="1">
    <source>
        <dbReference type="ARBA" id="ARBA00023098"/>
    </source>
</evidence>
<dbReference type="GO" id="GO:0016787">
    <property type="term" value="F:hydrolase activity"/>
    <property type="evidence" value="ECO:0007669"/>
    <property type="project" value="UniProtKB-UniRule"/>
</dbReference>
<dbReference type="RefSeq" id="WP_240984187.1">
    <property type="nucleotide sequence ID" value="NZ_CDGJ01000032.1"/>
</dbReference>
<dbReference type="EMBL" id="CDGJ01000032">
    <property type="protein sequence ID" value="CEJ06660.1"/>
    <property type="molecule type" value="Genomic_DNA"/>
</dbReference>
<feature type="short sequence motif" description="GXGXXG" evidence="2">
    <location>
        <begin position="11"/>
        <end position="16"/>
    </location>
</feature>
<dbReference type="KEGG" id="aacx:DEACI_1179"/>
<reference evidence="5" key="1">
    <citation type="submission" date="2014-11" db="EMBL/GenBank/DDBJ databases">
        <authorList>
            <person name="Hornung B.V."/>
        </authorList>
    </citation>
    <scope>NUCLEOTIDE SEQUENCE</scope>
    <source>
        <strain evidence="5">INE</strain>
    </source>
</reference>
<dbReference type="EMBL" id="LR746496">
    <property type="protein sequence ID" value="CAA7600526.1"/>
    <property type="molecule type" value="Genomic_DNA"/>
</dbReference>
<dbReference type="PANTHER" id="PTHR24138:SF10">
    <property type="entry name" value="PHOSPHOLIPASE A2"/>
    <property type="match status" value="1"/>
</dbReference>